<keyword evidence="5 7" id="KW-1133">Transmembrane helix</keyword>
<dbReference type="PANTHER" id="PTHR47371:SF3">
    <property type="entry name" value="PHOSPHOGLYCEROL TRANSFERASE I"/>
    <property type="match status" value="1"/>
</dbReference>
<dbReference type="CDD" id="cd16015">
    <property type="entry name" value="LTA_synthase"/>
    <property type="match status" value="1"/>
</dbReference>
<organism evidence="9 10">
    <name type="scientific">Companilactobacillus crustorum</name>
    <dbReference type="NCBI Taxonomy" id="392416"/>
    <lineage>
        <taxon>Bacteria</taxon>
        <taxon>Bacillati</taxon>
        <taxon>Bacillota</taxon>
        <taxon>Bacilli</taxon>
        <taxon>Lactobacillales</taxon>
        <taxon>Lactobacillaceae</taxon>
        <taxon>Companilactobacillus</taxon>
    </lineage>
</organism>
<reference evidence="9 10" key="1">
    <citation type="submission" date="2019-07" db="EMBL/GenBank/DDBJ databases">
        <title>Whole genome shotgun sequence of Lactobacillus crustorum NBRC 107159.</title>
        <authorList>
            <person name="Hosoyama A."/>
            <person name="Uohara A."/>
            <person name="Ohji S."/>
            <person name="Ichikawa N."/>
        </authorList>
    </citation>
    <scope>NUCLEOTIDE SEQUENCE [LARGE SCALE GENOMIC DNA]</scope>
    <source>
        <strain evidence="9 10">NBRC 107159</strain>
    </source>
</reference>
<evidence type="ECO:0000256" key="2">
    <source>
        <dbReference type="ARBA" id="ARBA00004936"/>
    </source>
</evidence>
<keyword evidence="4 7" id="KW-0812">Transmembrane</keyword>
<feature type="domain" description="Sulfatase N-terminal" evidence="8">
    <location>
        <begin position="255"/>
        <end position="548"/>
    </location>
</feature>
<evidence type="ECO:0000313" key="10">
    <source>
        <dbReference type="Proteomes" id="UP000321618"/>
    </source>
</evidence>
<accession>A0AB34ADW1</accession>
<dbReference type="InterPro" id="IPR017850">
    <property type="entry name" value="Alkaline_phosphatase_core_sf"/>
</dbReference>
<evidence type="ECO:0000313" key="9">
    <source>
        <dbReference type="EMBL" id="GEO77561.1"/>
    </source>
</evidence>
<evidence type="ECO:0000256" key="4">
    <source>
        <dbReference type="ARBA" id="ARBA00022692"/>
    </source>
</evidence>
<keyword evidence="6 7" id="KW-0472">Membrane</keyword>
<evidence type="ECO:0000256" key="7">
    <source>
        <dbReference type="SAM" id="Phobius"/>
    </source>
</evidence>
<feature type="transmembrane region" description="Helical" evidence="7">
    <location>
        <begin position="12"/>
        <end position="30"/>
    </location>
</feature>
<feature type="transmembrane region" description="Helical" evidence="7">
    <location>
        <begin position="153"/>
        <end position="173"/>
    </location>
</feature>
<proteinExistence type="predicted"/>
<dbReference type="RefSeq" id="WP_057867131.1">
    <property type="nucleotide sequence ID" value="NZ_BJZM01000068.1"/>
</dbReference>
<gene>
    <name evidence="9" type="ORF">LCR01_20040</name>
</gene>
<feature type="transmembrane region" description="Helical" evidence="7">
    <location>
        <begin position="115"/>
        <end position="141"/>
    </location>
</feature>
<dbReference type="GO" id="GO:0005886">
    <property type="term" value="C:plasma membrane"/>
    <property type="evidence" value="ECO:0007669"/>
    <property type="project" value="UniProtKB-SubCell"/>
</dbReference>
<name>A0AB34ADW1_9LACO</name>
<comment type="subcellular location">
    <subcellularLocation>
        <location evidence="1">Cell membrane</location>
        <topology evidence="1">Multi-pass membrane protein</topology>
    </subcellularLocation>
</comment>
<comment type="caution">
    <text evidence="9">The sequence shown here is derived from an EMBL/GenBank/DDBJ whole genome shotgun (WGS) entry which is preliminary data.</text>
</comment>
<evidence type="ECO:0000256" key="1">
    <source>
        <dbReference type="ARBA" id="ARBA00004651"/>
    </source>
</evidence>
<evidence type="ECO:0000259" key="8">
    <source>
        <dbReference type="Pfam" id="PF00884"/>
    </source>
</evidence>
<dbReference type="PANTHER" id="PTHR47371">
    <property type="entry name" value="LIPOTEICHOIC ACID SYNTHASE"/>
    <property type="match status" value="1"/>
</dbReference>
<evidence type="ECO:0000256" key="3">
    <source>
        <dbReference type="ARBA" id="ARBA00022475"/>
    </source>
</evidence>
<feature type="transmembrane region" description="Helical" evidence="7">
    <location>
        <begin position="75"/>
        <end position="95"/>
    </location>
</feature>
<comment type="pathway">
    <text evidence="2">Cell wall biogenesis; lipoteichoic acid biosynthesis.</text>
</comment>
<dbReference type="AlphaFoldDB" id="A0AB34ADW1"/>
<dbReference type="InterPro" id="IPR000917">
    <property type="entry name" value="Sulfatase_N"/>
</dbReference>
<protein>
    <recommendedName>
        <fullName evidence="8">Sulfatase N-terminal domain-containing protein</fullName>
    </recommendedName>
</protein>
<evidence type="ECO:0000256" key="6">
    <source>
        <dbReference type="ARBA" id="ARBA00023136"/>
    </source>
</evidence>
<evidence type="ECO:0000256" key="5">
    <source>
        <dbReference type="ARBA" id="ARBA00022989"/>
    </source>
</evidence>
<dbReference type="Proteomes" id="UP000321618">
    <property type="component" value="Unassembled WGS sequence"/>
</dbReference>
<keyword evidence="3" id="KW-1003">Cell membrane</keyword>
<feature type="transmembrane region" description="Helical" evidence="7">
    <location>
        <begin position="50"/>
        <end position="68"/>
    </location>
</feature>
<dbReference type="Pfam" id="PF00884">
    <property type="entry name" value="Sulfatase"/>
    <property type="match status" value="1"/>
</dbReference>
<dbReference type="InterPro" id="IPR050448">
    <property type="entry name" value="OpgB/LTA_synthase_biosynth"/>
</dbReference>
<dbReference type="Gene3D" id="3.40.720.10">
    <property type="entry name" value="Alkaline Phosphatase, subunit A"/>
    <property type="match status" value="1"/>
</dbReference>
<dbReference type="EMBL" id="BJZM01000068">
    <property type="protein sequence ID" value="GEO77561.1"/>
    <property type="molecule type" value="Genomic_DNA"/>
</dbReference>
<sequence>MHKKSHKIEGLQICFMVVSAFVVGAILNFAQTNDFIFTSQIIFGTNFNTYLLTVLILFIIYLGIYGVVNRFFYTSAIYFVFFMIYAVADRLKVIYRSEPILPSDLLMLRNSRSLLSMLTPGLIIKVGLILIVLVGGFIFLEKKYGQKMLHFKTWVRLILIGLMAFSIGIFYTADNTDSMTYKILAASGYTNSDSNINRSANSNGPMLTFLGNMYVDVMDKPAGYSKAKMLQIVEKYQAEAKSINKHRDNNNLQDQTLIFVLSESFSDPTRVPNISLNQDPMSNIRNLKNNTTSGLMMSSGYGGSTANMEYMALTGLAMNQFSNSLQTPYTQVVNKQDGPINIANSFKTSAAIHPYHGNFYNRNSVYKSFGIKSFKNIDTTGDAALKYSKTLPGMDYISDESAYNDAVWQVNQVTGGQFINLVTMQNHMPYTNDYDNNQFTNTGTGVSDDNRKQVNNYAKGMSYTDTSTLSFLNQLDQIDKPITVVWYGDHLPGIYDGNNLYENNIVEHQTDYFIYSNKYARNHNYGTTKLTNATQVTDPNGFIPLALEQMNQKVTPYYALLTEIQQKVPAMAKSIDENSDGLYVDENSKEIFKKDLTAEQKNLIADYKLVQYDLTAGQNYSKKLINK</sequence>